<gene>
    <name evidence="3" type="ORF">SAMEA3545359_01703</name>
</gene>
<evidence type="ECO:0000313" key="3">
    <source>
        <dbReference type="EMBL" id="SCJ73678.1"/>
    </source>
</evidence>
<dbReference type="EMBL" id="FMHG01000001">
    <property type="protein sequence ID" value="SCJ73678.1"/>
    <property type="molecule type" value="Genomic_DNA"/>
</dbReference>
<keyword evidence="2" id="KW-1133">Transmembrane helix</keyword>
<keyword evidence="2" id="KW-0812">Transmembrane</keyword>
<sequence>MADLSKREKLLLYILLCVAILAGGLYLLVLPAMDSRLEVKDQLSAKQSRQEQVEQTISAIDSDKQSLQTIEQDIAAFREKFLSGPQEEDIDSLITYLMQSSGVRPQKLEMQPPAAFSLPAYGQQPAADSESDPGGEPQVPVGGVQVVAVQVSGQGTIEDVTAMADLIHEMPYLRIAAMDVTLPSGYTYESGAYDVIMDLEVYLYEQPANDSENQTGTAA</sequence>
<accession>A0A1C6IVA7</accession>
<protein>
    <recommendedName>
        <fullName evidence="4">Pilus assembly protein, PilO</fullName>
    </recommendedName>
</protein>
<dbReference type="AlphaFoldDB" id="A0A1C6IVA7"/>
<evidence type="ECO:0008006" key="4">
    <source>
        <dbReference type="Google" id="ProtNLM"/>
    </source>
</evidence>
<proteinExistence type="predicted"/>
<evidence type="ECO:0000256" key="1">
    <source>
        <dbReference type="SAM" id="MobiDB-lite"/>
    </source>
</evidence>
<keyword evidence="2" id="KW-0472">Membrane</keyword>
<organism evidence="3">
    <name type="scientific">uncultured Anaerotruncus sp</name>
    <dbReference type="NCBI Taxonomy" id="905011"/>
    <lineage>
        <taxon>Bacteria</taxon>
        <taxon>Bacillati</taxon>
        <taxon>Bacillota</taxon>
        <taxon>Clostridia</taxon>
        <taxon>Eubacteriales</taxon>
        <taxon>Oscillospiraceae</taxon>
        <taxon>Anaerotruncus</taxon>
        <taxon>environmental samples</taxon>
    </lineage>
</organism>
<reference evidence="3" key="1">
    <citation type="submission" date="2015-09" db="EMBL/GenBank/DDBJ databases">
        <authorList>
            <consortium name="Pathogen Informatics"/>
        </authorList>
    </citation>
    <scope>NUCLEOTIDE SEQUENCE</scope>
    <source>
        <strain evidence="3">2789STDY5834896</strain>
    </source>
</reference>
<evidence type="ECO:0000256" key="2">
    <source>
        <dbReference type="SAM" id="Phobius"/>
    </source>
</evidence>
<feature type="transmembrane region" description="Helical" evidence="2">
    <location>
        <begin position="12"/>
        <end position="33"/>
    </location>
</feature>
<feature type="region of interest" description="Disordered" evidence="1">
    <location>
        <begin position="119"/>
        <end position="140"/>
    </location>
</feature>
<name>A0A1C6IVA7_9FIRM</name>